<sequence>MTWVNKKNKSTTNSARIFDINETAIVDNIIVNQNALSTEKLNQKFLVAEIYTAVSTGYGNIVDPYTEAPIITISNSTTGNTYYNQSSRFQIKNLQTKNNIMYSKIDSSNSITKTISLANGASLPQLITRIITRVTI</sequence>
<name>A0A6J5NSF8_9CAUD</name>
<gene>
    <name evidence="1" type="ORF">UFOVP724_115</name>
</gene>
<dbReference type="EMBL" id="LR796696">
    <property type="protein sequence ID" value="CAB4160221.1"/>
    <property type="molecule type" value="Genomic_DNA"/>
</dbReference>
<evidence type="ECO:0000313" key="1">
    <source>
        <dbReference type="EMBL" id="CAB4160221.1"/>
    </source>
</evidence>
<accession>A0A6J5NSF8</accession>
<reference evidence="1" key="1">
    <citation type="submission" date="2020-04" db="EMBL/GenBank/DDBJ databases">
        <authorList>
            <person name="Chiriac C."/>
            <person name="Salcher M."/>
            <person name="Ghai R."/>
            <person name="Kavagutti S V."/>
        </authorList>
    </citation>
    <scope>NUCLEOTIDE SEQUENCE</scope>
</reference>
<protein>
    <submittedName>
        <fullName evidence="1">Uncharacterized protein</fullName>
    </submittedName>
</protein>
<proteinExistence type="predicted"/>
<organism evidence="1">
    <name type="scientific">uncultured Caudovirales phage</name>
    <dbReference type="NCBI Taxonomy" id="2100421"/>
    <lineage>
        <taxon>Viruses</taxon>
        <taxon>Duplodnaviria</taxon>
        <taxon>Heunggongvirae</taxon>
        <taxon>Uroviricota</taxon>
        <taxon>Caudoviricetes</taxon>
        <taxon>Peduoviridae</taxon>
        <taxon>Maltschvirus</taxon>
        <taxon>Maltschvirus maltsch</taxon>
    </lineage>
</organism>